<feature type="coiled-coil region" evidence="1">
    <location>
        <begin position="597"/>
        <end position="665"/>
    </location>
</feature>
<feature type="coiled-coil region" evidence="1">
    <location>
        <begin position="705"/>
        <end position="737"/>
    </location>
</feature>
<sequence length="1101" mass="119389">MPAAAEDEPDESEQPFYSAYGKISSRFGADANDEPTVEDLTAADFREGGKVPKIAPSESTTLTLFVERCTAKRPTETLKGRSEKYDECQAALDAAFREHFADWNPSAIEIVSNPKPAQSPYVFLPPNQAFAYKGRVNSLDAPLFIHDLGPSTRQQLLDGTLVIDASDFPPQLLKYPRVGAFEVTYQLYDGYRPIAQKLVFSKLATNTWPSPAQLVKRIALHVQMDLYRQSRSHAKLATDLRAKAGKCAQELAAALGMMQEQQQRAEATAAELSAAADAESGGEGASALATLQERTAAERQKALAARFAYDRVRVRHADLIAKAEVAEARVAMQTAKKELVEWEASQKTLEDALQRVEAFAIAGDSSLASEFRQHAHVLRRNADRELAEARAAQESATKELLEAMHADMRAAEAKEALCSSAVAAATEAGADVIEIERKRAAMLKAHEGVVEARVRIEDAEAQAAMAAADIEFKEAVSVMLQAKLARNEAMYAPSGDAEAAATHAAELKQRALEELQDARQHLNRAANEAIEAAEARHAKEVSEAQQAKWDLTAAEAALTGGTLGGAKKTARHVADMERLRQIVERESSQAEVSKLNLQITRRELSEKQAAIEEVVEKALAEEAQEAAERRKRELAAAAVKERDEADAAIAQAARLDAMAEEAEKAAVAATLRAGELVRQHGRHNPLSSSALASERQAKDVAFQLRRDATQAAAAAERERLEAESAEISKEEMEAELAYEHYRLVNVKLDVQRNNVISLLEQMEEVAATGELELELRVAETAAAAQAVLDKLAEQSEEALRQARKELEDVAVIRERFEQQQLACSEKQLSKLSNLAEDAETAAEAASAHLAEVMSAVVVKTAALKEAQENVRAAEARTSGARAALASVRARLDRERDEFGVAAVKRLEAAREMTGVLAEQVVVKVATLEMQLEAAHRKEEIAKQLDNQIAVRSAKAAIKQLSTRLATAVAKKAEVDALVIAAADAVEAGIRKQMRNEAVAASTMASVAEAMAARAEAEAKAAVAQHANVVKDATAKGYASSDAKRQVDLAKHLERAAIAKAARKRDQARDARSEAEAAEKLACGKIEERVQSLAVERRKEQR</sequence>
<keyword evidence="4" id="KW-1185">Reference proteome</keyword>
<feature type="compositionally biased region" description="Basic and acidic residues" evidence="2">
    <location>
        <begin position="1063"/>
        <end position="1078"/>
    </location>
</feature>
<gene>
    <name evidence="3" type="ORF">Ctob_005512</name>
</gene>
<keyword evidence="1" id="KW-0175">Coiled coil</keyword>
<evidence type="ECO:0000313" key="3">
    <source>
        <dbReference type="EMBL" id="KOO33740.1"/>
    </source>
</evidence>
<accession>A0A0M0K4J0</accession>
<feature type="coiled-coil region" evidence="1">
    <location>
        <begin position="449"/>
        <end position="476"/>
    </location>
</feature>
<dbReference type="Proteomes" id="UP000037460">
    <property type="component" value="Unassembled WGS sequence"/>
</dbReference>
<feature type="coiled-coil region" evidence="1">
    <location>
        <begin position="505"/>
        <end position="543"/>
    </location>
</feature>
<feature type="coiled-coil region" evidence="1">
    <location>
        <begin position="325"/>
        <end position="352"/>
    </location>
</feature>
<feature type="coiled-coil region" evidence="1">
    <location>
        <begin position="781"/>
        <end position="883"/>
    </location>
</feature>
<feature type="region of interest" description="Disordered" evidence="2">
    <location>
        <begin position="1060"/>
        <end position="1079"/>
    </location>
</feature>
<dbReference type="EMBL" id="JWZX01001440">
    <property type="protein sequence ID" value="KOO33740.1"/>
    <property type="molecule type" value="Genomic_DNA"/>
</dbReference>
<evidence type="ECO:0000313" key="4">
    <source>
        <dbReference type="Proteomes" id="UP000037460"/>
    </source>
</evidence>
<reference evidence="4" key="1">
    <citation type="journal article" date="2015" name="PLoS Genet.">
        <title>Genome Sequence and Transcriptome Analyses of Chrysochromulina tobin: Metabolic Tools for Enhanced Algal Fitness in the Prominent Order Prymnesiales (Haptophyceae).</title>
        <authorList>
            <person name="Hovde B.T."/>
            <person name="Deodato C.R."/>
            <person name="Hunsperger H.M."/>
            <person name="Ryken S.A."/>
            <person name="Yost W."/>
            <person name="Jha R.K."/>
            <person name="Patterson J."/>
            <person name="Monnat R.J. Jr."/>
            <person name="Barlow S.B."/>
            <person name="Starkenburg S.R."/>
            <person name="Cattolico R.A."/>
        </authorList>
    </citation>
    <scope>NUCLEOTIDE SEQUENCE</scope>
    <source>
        <strain evidence="4">CCMP291</strain>
    </source>
</reference>
<dbReference type="AlphaFoldDB" id="A0A0M0K4J0"/>
<organism evidence="3 4">
    <name type="scientific">Chrysochromulina tobinii</name>
    <dbReference type="NCBI Taxonomy" id="1460289"/>
    <lineage>
        <taxon>Eukaryota</taxon>
        <taxon>Haptista</taxon>
        <taxon>Haptophyta</taxon>
        <taxon>Prymnesiophyceae</taxon>
        <taxon>Prymnesiales</taxon>
        <taxon>Chrysochromulinaceae</taxon>
        <taxon>Chrysochromulina</taxon>
    </lineage>
</organism>
<evidence type="ECO:0000256" key="1">
    <source>
        <dbReference type="SAM" id="Coils"/>
    </source>
</evidence>
<name>A0A0M0K4J0_9EUKA</name>
<proteinExistence type="predicted"/>
<protein>
    <submittedName>
        <fullName evidence="3">Uncharacterized protein</fullName>
    </submittedName>
</protein>
<evidence type="ECO:0000256" key="2">
    <source>
        <dbReference type="SAM" id="MobiDB-lite"/>
    </source>
</evidence>
<comment type="caution">
    <text evidence="3">The sequence shown here is derived from an EMBL/GenBank/DDBJ whole genome shotgun (WGS) entry which is preliminary data.</text>
</comment>